<dbReference type="GO" id="GO:0045944">
    <property type="term" value="P:positive regulation of transcription by RNA polymerase II"/>
    <property type="evidence" value="ECO:0007669"/>
    <property type="project" value="TreeGrafter"/>
</dbReference>
<evidence type="ECO:0000256" key="4">
    <source>
        <dbReference type="ARBA" id="ARBA00012638"/>
    </source>
</evidence>
<dbReference type="AlphaFoldDB" id="A0A8C8FIC1"/>
<protein>
    <recommendedName>
        <fullName evidence="4">phosphatidate phosphatase</fullName>
        <ecNumber evidence="4">3.1.3.4</ecNumber>
    </recommendedName>
</protein>
<feature type="compositionally biased region" description="Low complexity" evidence="6">
    <location>
        <begin position="234"/>
        <end position="247"/>
    </location>
</feature>
<dbReference type="InterPro" id="IPR036412">
    <property type="entry name" value="HAD-like_sf"/>
</dbReference>
<keyword evidence="5" id="KW-0378">Hydrolase</keyword>
<evidence type="ECO:0000256" key="6">
    <source>
        <dbReference type="SAM" id="MobiDB-lite"/>
    </source>
</evidence>
<dbReference type="GO" id="GO:0009062">
    <property type="term" value="P:fatty acid catabolic process"/>
    <property type="evidence" value="ECO:0007669"/>
    <property type="project" value="TreeGrafter"/>
</dbReference>
<dbReference type="GO" id="GO:0005634">
    <property type="term" value="C:nucleus"/>
    <property type="evidence" value="ECO:0007669"/>
    <property type="project" value="TreeGrafter"/>
</dbReference>
<evidence type="ECO:0000313" key="9">
    <source>
        <dbReference type="Proteomes" id="UP000694402"/>
    </source>
</evidence>
<feature type="region of interest" description="Disordered" evidence="6">
    <location>
        <begin position="326"/>
        <end position="403"/>
    </location>
</feature>
<evidence type="ECO:0000256" key="5">
    <source>
        <dbReference type="ARBA" id="ARBA00022801"/>
    </source>
</evidence>
<dbReference type="GO" id="GO:0005789">
    <property type="term" value="C:endoplasmic reticulum membrane"/>
    <property type="evidence" value="ECO:0007669"/>
    <property type="project" value="TreeGrafter"/>
</dbReference>
<feature type="compositionally biased region" description="Basic residues" evidence="6">
    <location>
        <begin position="382"/>
        <end position="391"/>
    </location>
</feature>
<sequence length="845" mass="94074">VNYHCHFSKEERTVEVSKPIDNLPRMAHPFVDTMNYVGQLAGQVLVTVKELYKGINQATLSGCIDVVVVRQPDGTFHCSPFHVRFGKLGVLRSKEKVIDIEINGEPVELHMKLGDNGEAFFVQETEQHNEIVPAHLVTSPIPTEEALWRGRESRAGGSGLEGGLQPPQGCSEDPASSSATLLPPSTTAGKKKKRRRRKHKADPRKEEQQTPTACGEEVCELSSDDEHGGTHNNSRSSRSLSEPMSPKSDSELMVKSSESMLRAESHMQWSWGEFPESTRVCKKERSELNKTVTITPSESTHFRVIFSSEAMGVEAGGIHNTLDPVCGPAIVKPEPRTPKQSALHSSKHHPPDSLSETHCPPQPEPCPLKLEPGALTTDSPSKRRGVRKRSQHQGPEDIYLDDLNAMEPDIVARYLGPKSESEAAPKHWVEVGRRDGSQSPQSVGSAAADSGTDCLSDSAGDLPDVTLSLCGGVGENSEISKEKFMEHIITYHEFAENPAIIDNPNLVATEEAWVKEKMPKKSGRWWFWRKSSVKQFNLRLFLGSLMQKAAADSSSDEESKELNALAPTERVQTEISAPTGSHSYKKSLRLSSDQIVSLKLREGPNDVTFSITTQYQGTCRCEGTIYLWNWDDKVIISDIDGTITKSDVFGQILPQLGKDWTHQGIAKLYHSVHENGYKFLYCSARAIGMADMTRGYLHWVNDRGTILPQGPLMLSPSSLFSAFHREVIEKKPEKFKIECLTDIKNLFYPNTHPFYAAFGNRTNDVFAYKQVGVPVCRIFTVNPKGELILEQSKGNKTSYGRLSELVEHVFPLRSKEQSATFSFPEFSSFCFWRQPIAEVCLEELL</sequence>
<evidence type="ECO:0000259" key="7">
    <source>
        <dbReference type="SMART" id="SM00775"/>
    </source>
</evidence>
<dbReference type="GO" id="GO:0008195">
    <property type="term" value="F:phosphatidate phosphatase activity"/>
    <property type="evidence" value="ECO:0007669"/>
    <property type="project" value="UniProtKB-EC"/>
</dbReference>
<dbReference type="InterPro" id="IPR013209">
    <property type="entry name" value="LNS2"/>
</dbReference>
<dbReference type="GO" id="GO:0032869">
    <property type="term" value="P:cellular response to insulin stimulus"/>
    <property type="evidence" value="ECO:0007669"/>
    <property type="project" value="TreeGrafter"/>
</dbReference>
<comment type="catalytic activity">
    <reaction evidence="1">
        <text>a 1,2-diacyl-sn-glycero-3-phosphate + H2O = a 1,2-diacyl-sn-glycerol + phosphate</text>
        <dbReference type="Rhea" id="RHEA:27429"/>
        <dbReference type="ChEBI" id="CHEBI:15377"/>
        <dbReference type="ChEBI" id="CHEBI:17815"/>
        <dbReference type="ChEBI" id="CHEBI:43474"/>
        <dbReference type="ChEBI" id="CHEBI:58608"/>
        <dbReference type="EC" id="3.1.3.4"/>
    </reaction>
    <physiologicalReaction direction="left-to-right" evidence="1">
        <dbReference type="Rhea" id="RHEA:27430"/>
    </physiologicalReaction>
</comment>
<evidence type="ECO:0000256" key="1">
    <source>
        <dbReference type="ARBA" id="ARBA00001180"/>
    </source>
</evidence>
<gene>
    <name evidence="8" type="primary">LPIN2</name>
</gene>
<dbReference type="SMART" id="SM00775">
    <property type="entry name" value="LNS2"/>
    <property type="match status" value="1"/>
</dbReference>
<proteinExistence type="inferred from homology"/>
<dbReference type="GO" id="GO:0019432">
    <property type="term" value="P:triglyceride biosynthetic process"/>
    <property type="evidence" value="ECO:0007669"/>
    <property type="project" value="TreeGrafter"/>
</dbReference>
<feature type="domain" description="LNS2/PITP" evidence="7">
    <location>
        <begin position="634"/>
        <end position="790"/>
    </location>
</feature>
<dbReference type="Pfam" id="PF16876">
    <property type="entry name" value="Lipin_mid"/>
    <property type="match status" value="1"/>
</dbReference>
<dbReference type="Pfam" id="PF04571">
    <property type="entry name" value="Lipin_N"/>
    <property type="match status" value="1"/>
</dbReference>
<dbReference type="Pfam" id="PF08235">
    <property type="entry name" value="LNS2"/>
    <property type="match status" value="1"/>
</dbReference>
<dbReference type="InterPro" id="IPR026058">
    <property type="entry name" value="LIPIN"/>
</dbReference>
<reference evidence="8" key="2">
    <citation type="submission" date="2025-09" db="UniProtKB">
        <authorList>
            <consortium name="Ensembl"/>
        </authorList>
    </citation>
    <scope>IDENTIFICATION</scope>
</reference>
<accession>A0A8C8FIC1</accession>
<feature type="compositionally biased region" description="Basic residues" evidence="6">
    <location>
        <begin position="189"/>
        <end position="202"/>
    </location>
</feature>
<organism evidence="8 9">
    <name type="scientific">Oncorhynchus tshawytscha</name>
    <name type="common">Chinook salmon</name>
    <name type="synonym">Salmo tshawytscha</name>
    <dbReference type="NCBI Taxonomy" id="74940"/>
    <lineage>
        <taxon>Eukaryota</taxon>
        <taxon>Metazoa</taxon>
        <taxon>Chordata</taxon>
        <taxon>Craniata</taxon>
        <taxon>Vertebrata</taxon>
        <taxon>Euteleostomi</taxon>
        <taxon>Actinopterygii</taxon>
        <taxon>Neopterygii</taxon>
        <taxon>Teleostei</taxon>
        <taxon>Protacanthopterygii</taxon>
        <taxon>Salmoniformes</taxon>
        <taxon>Salmonidae</taxon>
        <taxon>Salmoninae</taxon>
        <taxon>Oncorhynchus</taxon>
    </lineage>
</organism>
<dbReference type="InterPro" id="IPR031315">
    <property type="entry name" value="LNS2/PITP"/>
</dbReference>
<dbReference type="InterPro" id="IPR007651">
    <property type="entry name" value="Lipin_N"/>
</dbReference>
<dbReference type="Ensembl" id="ENSOTST00005037452.2">
    <property type="protein sequence ID" value="ENSOTSP00005034526.1"/>
    <property type="gene ID" value="ENSOTSG00005016119.2"/>
</dbReference>
<dbReference type="EC" id="3.1.3.4" evidence="4"/>
<comment type="similarity">
    <text evidence="3">Belongs to the lipin family.</text>
</comment>
<keyword evidence="9" id="KW-1185">Reference proteome</keyword>
<dbReference type="PANTHER" id="PTHR12181:SF11">
    <property type="entry name" value="PHOSPHATIDATE PHOSPHATASE LPIN2"/>
    <property type="match status" value="1"/>
</dbReference>
<reference evidence="8" key="1">
    <citation type="submission" date="2025-08" db="UniProtKB">
        <authorList>
            <consortium name="Ensembl"/>
        </authorList>
    </citation>
    <scope>IDENTIFICATION</scope>
</reference>
<dbReference type="Proteomes" id="UP000694402">
    <property type="component" value="Unassembled WGS sequence"/>
</dbReference>
<feature type="region of interest" description="Disordered" evidence="6">
    <location>
        <begin position="432"/>
        <end position="455"/>
    </location>
</feature>
<dbReference type="GO" id="GO:0005829">
    <property type="term" value="C:cytosol"/>
    <property type="evidence" value="ECO:0007669"/>
    <property type="project" value="TreeGrafter"/>
</dbReference>
<feature type="compositionally biased region" description="Low complexity" evidence="6">
    <location>
        <begin position="174"/>
        <end position="188"/>
    </location>
</feature>
<dbReference type="InterPro" id="IPR031703">
    <property type="entry name" value="Lipin_mid"/>
</dbReference>
<feature type="region of interest" description="Disordered" evidence="6">
    <location>
        <begin position="152"/>
        <end position="253"/>
    </location>
</feature>
<evidence type="ECO:0000256" key="3">
    <source>
        <dbReference type="ARBA" id="ARBA00005476"/>
    </source>
</evidence>
<dbReference type="SUPFAM" id="SSF56784">
    <property type="entry name" value="HAD-like"/>
    <property type="match status" value="1"/>
</dbReference>
<name>A0A8C8FIC1_ONCTS</name>
<evidence type="ECO:0000313" key="8">
    <source>
        <dbReference type="Ensembl" id="ENSOTSP00005034526.1"/>
    </source>
</evidence>
<evidence type="ECO:0000256" key="2">
    <source>
        <dbReference type="ARBA" id="ARBA00001946"/>
    </source>
</evidence>
<dbReference type="GeneTree" id="ENSGT00940000156313"/>
<dbReference type="GO" id="GO:0003713">
    <property type="term" value="F:transcription coactivator activity"/>
    <property type="evidence" value="ECO:0007669"/>
    <property type="project" value="TreeGrafter"/>
</dbReference>
<comment type="cofactor">
    <cofactor evidence="2">
        <name>Mg(2+)</name>
        <dbReference type="ChEBI" id="CHEBI:18420"/>
    </cofactor>
</comment>
<dbReference type="PANTHER" id="PTHR12181">
    <property type="entry name" value="LIPIN"/>
    <property type="match status" value="1"/>
</dbReference>